<name>A0A117IC40_MYCCR</name>
<dbReference type="InterPro" id="IPR023346">
    <property type="entry name" value="Lysozyme-like_dom_sf"/>
</dbReference>
<evidence type="ECO:0000259" key="1">
    <source>
        <dbReference type="Pfam" id="PF13539"/>
    </source>
</evidence>
<dbReference type="EMBL" id="BCSY01000111">
    <property type="protein sequence ID" value="GAS98883.1"/>
    <property type="molecule type" value="Genomic_DNA"/>
</dbReference>
<sequence length="493" mass="53491">MARRLFNGRRFSENGWPYVDEGSCTWAAVPGTNGGVTLQIQNGPPLVLLLAWAADWNAYIEPLRDADSACWTPGNSVATSNHPGGTAIDLNWNSHPFQKRGSLNAAQMATMAEMEAFYEGNVFWAGRWDNPVDEMHSQVGYDTYDQANDRPFPKVQDFINRKIRADGFSTFRRGGTVPPPPAGNQADVLARAAGITLAKATDILPGVVNGLRDSECTNINRIAMWLAQMGHESAGFNATEEYASGAAYEGRCSDLGNCQPGDGVRFKGRSWIQITGRANYTKLSAWAYSKGIVPTPTFFIDDSRRLAEMQYAGLGPAWYWTVARPDINALSDAGDIVAVTQRINGGQNGITARRDRYRRAINLGDQLLTLTQSGDDDFMSALNADEQREVLDLLRVLAKNPYPSRSPLRHLGEGNIDTIAGIGLNEDGNVHVVVSILLGLVGDPTTLALLAEVANADLTKYPDRAADKALATRILLYIATTNPTVLQANGASA</sequence>
<proteinExistence type="predicted"/>
<dbReference type="AlphaFoldDB" id="A0A117IC40"/>
<evidence type="ECO:0000313" key="3">
    <source>
        <dbReference type="Proteomes" id="UP000069443"/>
    </source>
</evidence>
<organism evidence="2 3">
    <name type="scientific">Mycolicibacterium canariasense</name>
    <name type="common">Mycobacterium canariasense</name>
    <dbReference type="NCBI Taxonomy" id="228230"/>
    <lineage>
        <taxon>Bacteria</taxon>
        <taxon>Bacillati</taxon>
        <taxon>Actinomycetota</taxon>
        <taxon>Actinomycetes</taxon>
        <taxon>Mycobacteriales</taxon>
        <taxon>Mycobacteriaceae</taxon>
        <taxon>Mycolicibacterium</taxon>
    </lineage>
</organism>
<dbReference type="PANTHER" id="PTHR34408">
    <property type="entry name" value="FAMILY PROTEIN, PUTATIVE-RELATED"/>
    <property type="match status" value="1"/>
</dbReference>
<gene>
    <name evidence="2" type="ORF">RMCC_5848</name>
</gene>
<dbReference type="Proteomes" id="UP000069443">
    <property type="component" value="Unassembled WGS sequence"/>
</dbReference>
<dbReference type="GO" id="GO:0008233">
    <property type="term" value="F:peptidase activity"/>
    <property type="evidence" value="ECO:0007669"/>
    <property type="project" value="InterPro"/>
</dbReference>
<reference evidence="3" key="2">
    <citation type="submission" date="2016-02" db="EMBL/GenBank/DDBJ databases">
        <title>Draft genome sequence of five rapidly growing Mycobacterium species.</title>
        <authorList>
            <person name="Katahira K."/>
            <person name="Gotou Y."/>
            <person name="Iida K."/>
            <person name="Ogura Y."/>
            <person name="Hayashi T."/>
        </authorList>
    </citation>
    <scope>NUCLEOTIDE SEQUENCE [LARGE SCALE GENOMIC DNA]</scope>
    <source>
        <strain evidence="3">JCM15298</strain>
    </source>
</reference>
<keyword evidence="3" id="KW-1185">Reference proteome</keyword>
<dbReference type="PANTHER" id="PTHR34408:SF1">
    <property type="entry name" value="GLYCOSYL HYDROLASE FAMILY 19 DOMAIN-CONTAINING PROTEIN HI_1415"/>
    <property type="match status" value="1"/>
</dbReference>
<comment type="caution">
    <text evidence="2">The sequence shown here is derived from an EMBL/GenBank/DDBJ whole genome shotgun (WGS) entry which is preliminary data.</text>
</comment>
<dbReference type="OrthoDB" id="3809801at2"/>
<dbReference type="InterPro" id="IPR039561">
    <property type="entry name" value="Peptidase_M15C"/>
</dbReference>
<dbReference type="SUPFAM" id="SSF55166">
    <property type="entry name" value="Hedgehog/DD-peptidase"/>
    <property type="match status" value="1"/>
</dbReference>
<dbReference type="Gene3D" id="1.10.530.10">
    <property type="match status" value="1"/>
</dbReference>
<accession>A0A117IC40</accession>
<evidence type="ECO:0000313" key="2">
    <source>
        <dbReference type="EMBL" id="GAS98883.1"/>
    </source>
</evidence>
<dbReference type="Pfam" id="PF13539">
    <property type="entry name" value="Peptidase_M15_4"/>
    <property type="match status" value="1"/>
</dbReference>
<dbReference type="InterPro" id="IPR052354">
    <property type="entry name" value="Cell_Wall_Dynamics_Protein"/>
</dbReference>
<dbReference type="InterPro" id="IPR009045">
    <property type="entry name" value="Zn_M74/Hedgehog-like"/>
</dbReference>
<protein>
    <submittedName>
        <fullName evidence="2">Putative secreted chitinase</fullName>
    </submittedName>
</protein>
<reference evidence="3" key="1">
    <citation type="journal article" date="2016" name="Genome Announc.">
        <title>Draft Genome Sequences of Five Rapidly Growing Mycobacterium Species, M. thermoresistibile, M. fortuitum subsp. acetamidolyticum, M. canariasense, M. brisbanense, and M. novocastrense.</title>
        <authorList>
            <person name="Katahira K."/>
            <person name="Ogura Y."/>
            <person name="Gotoh Y."/>
            <person name="Hayashi T."/>
        </authorList>
    </citation>
    <scope>NUCLEOTIDE SEQUENCE [LARGE SCALE GENOMIC DNA]</scope>
    <source>
        <strain evidence="3">JCM15298</strain>
    </source>
</reference>
<feature type="domain" description="Peptidase M15C" evidence="1">
    <location>
        <begin position="78"/>
        <end position="138"/>
    </location>
</feature>
<dbReference type="SUPFAM" id="SSF53955">
    <property type="entry name" value="Lysozyme-like"/>
    <property type="match status" value="1"/>
</dbReference>
<dbReference type="STRING" id="228230.RMCC_5848"/>